<name>A0A5C3PFX6_9APHY</name>
<gene>
    <name evidence="2" type="ORF">K466DRAFT_63783</name>
</gene>
<feature type="compositionally biased region" description="Low complexity" evidence="1">
    <location>
        <begin position="297"/>
        <end position="308"/>
    </location>
</feature>
<dbReference type="STRING" id="1314778.A0A5C3PFX6"/>
<feature type="region of interest" description="Disordered" evidence="1">
    <location>
        <begin position="190"/>
        <end position="236"/>
    </location>
</feature>
<keyword evidence="3" id="KW-1185">Reference proteome</keyword>
<sequence length="447" mass="47794">MNNLPERLTMSISRPSLPTSSSEFALPSSPSASLPPSASDDLSPFLLRLRRPSMLGPHGAPAAHDSRLHSPLVSSFTRRHSSSGMGEDSESDRDKMSTDSDSGNATPLLPGPQIDSESDTSMKTSRPRTPPRMVSASSSSSGNEDATPLRAHHRKLSHSVRVPRILALVSESHTQENEVRSEAQFQRMLASFSDSPTNPRTPRGASDRGRYPEEAGHDEPQREATPSDDEELDDSVPFAYAESAAATKPVTPAQSINGDELSMLDSPLGVAMDVDMVNAPSAYLFRKPIAHAGREQPSSAVSSPIIPSWRYTPPPTTSAVRSNKRKLEDRYDPYPSAAKRRAVSPSISHLREAFNGRGAPRLSMPIPIPIPSGIHSGSSSPIVPGSSSYWSARQSFGSASASVLSSPTLRAQIGLASPVLRPMTRARREGEREVDGAEEGVGGLSIG</sequence>
<organism evidence="2 3">
    <name type="scientific">Polyporus arcularius HHB13444</name>
    <dbReference type="NCBI Taxonomy" id="1314778"/>
    <lineage>
        <taxon>Eukaryota</taxon>
        <taxon>Fungi</taxon>
        <taxon>Dikarya</taxon>
        <taxon>Basidiomycota</taxon>
        <taxon>Agaricomycotina</taxon>
        <taxon>Agaricomycetes</taxon>
        <taxon>Polyporales</taxon>
        <taxon>Polyporaceae</taxon>
        <taxon>Polyporus</taxon>
    </lineage>
</organism>
<feature type="compositionally biased region" description="Basic and acidic residues" evidence="1">
    <location>
        <begin position="205"/>
        <end position="222"/>
    </location>
</feature>
<evidence type="ECO:0000313" key="2">
    <source>
        <dbReference type="EMBL" id="TFK88655.1"/>
    </source>
</evidence>
<dbReference type="EMBL" id="ML211104">
    <property type="protein sequence ID" value="TFK88655.1"/>
    <property type="molecule type" value="Genomic_DNA"/>
</dbReference>
<feature type="region of interest" description="Disordered" evidence="1">
    <location>
        <begin position="292"/>
        <end position="343"/>
    </location>
</feature>
<accession>A0A5C3PFX6</accession>
<evidence type="ECO:0000256" key="1">
    <source>
        <dbReference type="SAM" id="MobiDB-lite"/>
    </source>
</evidence>
<reference evidence="2 3" key="1">
    <citation type="journal article" date="2019" name="Nat. Ecol. Evol.">
        <title>Megaphylogeny resolves global patterns of mushroom evolution.</title>
        <authorList>
            <person name="Varga T."/>
            <person name="Krizsan K."/>
            <person name="Foldi C."/>
            <person name="Dima B."/>
            <person name="Sanchez-Garcia M."/>
            <person name="Sanchez-Ramirez S."/>
            <person name="Szollosi G.J."/>
            <person name="Szarkandi J.G."/>
            <person name="Papp V."/>
            <person name="Albert L."/>
            <person name="Andreopoulos W."/>
            <person name="Angelini C."/>
            <person name="Antonin V."/>
            <person name="Barry K.W."/>
            <person name="Bougher N.L."/>
            <person name="Buchanan P."/>
            <person name="Buyck B."/>
            <person name="Bense V."/>
            <person name="Catcheside P."/>
            <person name="Chovatia M."/>
            <person name="Cooper J."/>
            <person name="Damon W."/>
            <person name="Desjardin D."/>
            <person name="Finy P."/>
            <person name="Geml J."/>
            <person name="Haridas S."/>
            <person name="Hughes K."/>
            <person name="Justo A."/>
            <person name="Karasinski D."/>
            <person name="Kautmanova I."/>
            <person name="Kiss B."/>
            <person name="Kocsube S."/>
            <person name="Kotiranta H."/>
            <person name="LaButti K.M."/>
            <person name="Lechner B.E."/>
            <person name="Liimatainen K."/>
            <person name="Lipzen A."/>
            <person name="Lukacs Z."/>
            <person name="Mihaltcheva S."/>
            <person name="Morgado L.N."/>
            <person name="Niskanen T."/>
            <person name="Noordeloos M.E."/>
            <person name="Ohm R.A."/>
            <person name="Ortiz-Santana B."/>
            <person name="Ovrebo C."/>
            <person name="Racz N."/>
            <person name="Riley R."/>
            <person name="Savchenko A."/>
            <person name="Shiryaev A."/>
            <person name="Soop K."/>
            <person name="Spirin V."/>
            <person name="Szebenyi C."/>
            <person name="Tomsovsky M."/>
            <person name="Tulloss R.E."/>
            <person name="Uehling J."/>
            <person name="Grigoriev I.V."/>
            <person name="Vagvolgyi C."/>
            <person name="Papp T."/>
            <person name="Martin F.M."/>
            <person name="Miettinen O."/>
            <person name="Hibbett D.S."/>
            <person name="Nagy L.G."/>
        </authorList>
    </citation>
    <scope>NUCLEOTIDE SEQUENCE [LARGE SCALE GENOMIC DNA]</scope>
    <source>
        <strain evidence="2 3">HHB13444</strain>
    </source>
</reference>
<feature type="compositionally biased region" description="Low complexity" evidence="1">
    <location>
        <begin position="11"/>
        <end position="47"/>
    </location>
</feature>
<dbReference type="Proteomes" id="UP000308197">
    <property type="component" value="Unassembled WGS sequence"/>
</dbReference>
<feature type="compositionally biased region" description="Basic and acidic residues" evidence="1">
    <location>
        <begin position="426"/>
        <end position="435"/>
    </location>
</feature>
<dbReference type="AlphaFoldDB" id="A0A5C3PFX6"/>
<feature type="region of interest" description="Disordered" evidence="1">
    <location>
        <begin position="422"/>
        <end position="447"/>
    </location>
</feature>
<feature type="region of interest" description="Disordered" evidence="1">
    <location>
        <begin position="1"/>
        <end position="161"/>
    </location>
</feature>
<protein>
    <submittedName>
        <fullName evidence="2">Uncharacterized protein</fullName>
    </submittedName>
</protein>
<evidence type="ECO:0000313" key="3">
    <source>
        <dbReference type="Proteomes" id="UP000308197"/>
    </source>
</evidence>
<dbReference type="InParanoid" id="A0A5C3PFX6"/>
<proteinExistence type="predicted"/>